<dbReference type="EMBL" id="CP101620">
    <property type="protein sequence ID" value="UTY40531.1"/>
    <property type="molecule type" value="Genomic_DNA"/>
</dbReference>
<dbReference type="Proteomes" id="UP001060112">
    <property type="component" value="Chromosome"/>
</dbReference>
<dbReference type="RefSeq" id="WP_290141956.1">
    <property type="nucleotide sequence ID" value="NZ_CP101620.1"/>
</dbReference>
<reference evidence="1" key="1">
    <citation type="submission" date="2022-07" db="EMBL/GenBank/DDBJ databases">
        <title>Faecal culturing of patients with breast cancer.</title>
        <authorList>
            <person name="Teng N.M.Y."/>
            <person name="Kiu R."/>
            <person name="Evans R."/>
            <person name="Baker D.J."/>
            <person name="Zenner C."/>
            <person name="Robinson S.D."/>
            <person name="Hall L.J."/>
        </authorList>
    </citation>
    <scope>NUCLEOTIDE SEQUENCE</scope>
    <source>
        <strain evidence="1">LH1062</strain>
    </source>
</reference>
<protein>
    <submittedName>
        <fullName evidence="1">Uncharacterized protein</fullName>
    </submittedName>
</protein>
<accession>A0ABY5I8D8</accession>
<evidence type="ECO:0000313" key="1">
    <source>
        <dbReference type="EMBL" id="UTY40531.1"/>
    </source>
</evidence>
<sequence length="58" mass="6710">MGRRKWTPACDEASQIIMNAAQKYQAVLEINLNGISYGKINYEDDLAYAYPHPHFFNM</sequence>
<keyword evidence="2" id="KW-1185">Reference proteome</keyword>
<evidence type="ECO:0000313" key="2">
    <source>
        <dbReference type="Proteomes" id="UP001060112"/>
    </source>
</evidence>
<proteinExistence type="predicted"/>
<name>A0ABY5I8D8_9FIRM</name>
<organism evidence="1 2">
    <name type="scientific">Allocoprobacillus halotolerans</name>
    <dbReference type="NCBI Taxonomy" id="2944914"/>
    <lineage>
        <taxon>Bacteria</taxon>
        <taxon>Bacillati</taxon>
        <taxon>Bacillota</taxon>
        <taxon>Erysipelotrichia</taxon>
        <taxon>Erysipelotrichales</taxon>
        <taxon>Erysipelotrichaceae</taxon>
        <taxon>Allocoprobacillus</taxon>
    </lineage>
</organism>
<gene>
    <name evidence="1" type="ORF">NMU03_07085</name>
</gene>